<name>V5UT26_9CAUD</name>
<keyword evidence="4" id="KW-1185">Reference proteome</keyword>
<feature type="domain" description="Baseplate structural protein gp6 C-terminal" evidence="2">
    <location>
        <begin position="318"/>
        <end position="389"/>
    </location>
</feature>
<evidence type="ECO:0000313" key="3">
    <source>
        <dbReference type="EMBL" id="AHB80490.1"/>
    </source>
</evidence>
<dbReference type="Pfam" id="PF21379">
    <property type="entry name" value="Gp6-like_1st"/>
    <property type="match status" value="1"/>
</dbReference>
<gene>
    <name evidence="3" type="ORF">S-MbCM7_076</name>
</gene>
<organism evidence="3 4">
    <name type="scientific">Synechococcus phage ACG-2014h</name>
    <dbReference type="NCBI Taxonomy" id="1340810"/>
    <lineage>
        <taxon>Viruses</taxon>
        <taxon>Duplodnaviria</taxon>
        <taxon>Heunggongvirae</taxon>
        <taxon>Uroviricota</taxon>
        <taxon>Caudoviricetes</taxon>
        <taxon>Pantevenvirales</taxon>
        <taxon>Kyanoviridae</taxon>
        <taxon>Sedonavirus</taxon>
        <taxon>Sedonavirus tusconh</taxon>
    </lineage>
</organism>
<proteinExistence type="predicted"/>
<dbReference type="RefSeq" id="YP_009008210.1">
    <property type="nucleotide sequence ID" value="NC_023587.1"/>
</dbReference>
<evidence type="ECO:0000259" key="1">
    <source>
        <dbReference type="Pfam" id="PF21379"/>
    </source>
</evidence>
<dbReference type="InterPro" id="IPR049026">
    <property type="entry name" value="Gp6-like_N"/>
</dbReference>
<accession>V5UT26</accession>
<reference evidence="3 4" key="1">
    <citation type="journal article" date="2014" name="Nature">
        <title>Viral tagging reveals discrete populations in Synechococcus viral genome sequence space.</title>
        <authorList>
            <person name="Deng L."/>
            <person name="Ignacio Espinoza J.C."/>
            <person name="Gregory A.C."/>
            <person name="Poulos B.T."/>
            <person name="Weitz J.S."/>
            <person name="Hugenholtz P."/>
            <person name="Sullivan M.B."/>
        </authorList>
    </citation>
    <scope>NUCLEOTIDE SEQUENCE [LARGE SCALE GENOMIC DNA]</scope>
</reference>
<evidence type="ECO:0000259" key="2">
    <source>
        <dbReference type="Pfam" id="PF21387"/>
    </source>
</evidence>
<sequence>MPYTQVANLDFNEIKAALKDYLRVNSDFTDYDFEGSALATLIDTLAYNTYYTAFNANMTVNEMFIDSASLRDNVVSLAKQLGYRPKSTVSPTANVNLAVTYAAATVDTSLTLKAGTGFVSSFDNTLYQYAVTRDVLGQVVNGVVNFDDLELKEGAMLTNTYTFNSALTSQRFILDNPGIDTSTIQIKVYPSAVATIFKEYKLSENILEAKPSSEIYFLEEVSEQRYEVLFGDGVLGRKLENGEKIEISYLVTAGAESNGAKTFTFSGTLVNQTGNNPATVVATVSTVSVATGGTAAESVDKIKFTAPKMFAAQDRAVTAGDYGAIVRNLYPSVSDIIVFGGEDAEPPAYGKVFIAVKPEDAARLTSVTKEEIRGKLKEYRVAAITPELIDPSILYVEVNSRIFFDSSKTELTKTQIRDNAISEFQSYINTSNTEKFNGKFRYSKAVAVIDNSDISINSNLTSVKMRKDFFAQINSTSFYEVCYQNAFLDDDDPVVSSTGFVVTEYPTFTVYLEDRLGKMILYRLDGITGEKVLLDDNVGDVDYAKGEIKLYDVTIIKGTFGDNRIELRVRPLENDIVAKREVYLDVDVAKSSFAAFSE</sequence>
<dbReference type="Proteomes" id="UP000018808">
    <property type="component" value="Segment"/>
</dbReference>
<dbReference type="InterPro" id="IPR049027">
    <property type="entry name" value="Gp6_C-I"/>
</dbReference>
<dbReference type="OrthoDB" id="668at10239"/>
<dbReference type="KEGG" id="vg:18504652"/>
<dbReference type="EMBL" id="KF156338">
    <property type="protein sequence ID" value="AHB80490.1"/>
    <property type="molecule type" value="Genomic_DNA"/>
</dbReference>
<protein>
    <submittedName>
        <fullName evidence="3">Baseplate wedge</fullName>
    </submittedName>
</protein>
<feature type="domain" description="Baseplate wedge protein gp6-like N-terminal helical" evidence="1">
    <location>
        <begin position="11"/>
        <end position="83"/>
    </location>
</feature>
<dbReference type="Pfam" id="PF21387">
    <property type="entry name" value="Gp6_C-I"/>
    <property type="match status" value="1"/>
</dbReference>
<dbReference type="GeneID" id="18504652"/>
<evidence type="ECO:0000313" key="4">
    <source>
        <dbReference type="Proteomes" id="UP000018808"/>
    </source>
</evidence>
<dbReference type="Gene3D" id="3.30.300.200">
    <property type="match status" value="1"/>
</dbReference>